<reference evidence="2" key="1">
    <citation type="journal article" date="2013" name="Science">
        <title>The Amborella genome and the evolution of flowering plants.</title>
        <authorList>
            <consortium name="Amborella Genome Project"/>
        </authorList>
    </citation>
    <scope>NUCLEOTIDE SEQUENCE [LARGE SCALE GENOMIC DNA]</scope>
</reference>
<evidence type="ECO:0000313" key="2">
    <source>
        <dbReference type="Proteomes" id="UP000017836"/>
    </source>
</evidence>
<dbReference type="InterPro" id="IPR027417">
    <property type="entry name" value="P-loop_NTPase"/>
</dbReference>
<dbReference type="Gene3D" id="3.40.50.300">
    <property type="entry name" value="P-loop containing nucleotide triphosphate hydrolases"/>
    <property type="match status" value="1"/>
</dbReference>
<dbReference type="AlphaFoldDB" id="W1P7D3"/>
<dbReference type="EMBL" id="KI393980">
    <property type="protein sequence ID" value="ERN05782.1"/>
    <property type="molecule type" value="Genomic_DNA"/>
</dbReference>
<dbReference type="HOGENOM" id="CLU_1847783_0_0_1"/>
<dbReference type="Gramene" id="ERN05782">
    <property type="protein sequence ID" value="ERN05782"/>
    <property type="gene ID" value="AMTR_s00006p00254950"/>
</dbReference>
<accession>W1P7D3</accession>
<gene>
    <name evidence="1" type="ORF">AMTR_s00006p00254950</name>
</gene>
<evidence type="ECO:0000313" key="1">
    <source>
        <dbReference type="EMBL" id="ERN05782.1"/>
    </source>
</evidence>
<dbReference type="Proteomes" id="UP000017836">
    <property type="component" value="Unassembled WGS sequence"/>
</dbReference>
<protein>
    <recommendedName>
        <fullName evidence="3">NB-ARC domain-containing protein</fullName>
    </recommendedName>
</protein>
<name>W1P7D3_AMBTC</name>
<proteinExistence type="predicted"/>
<keyword evidence="2" id="KW-1185">Reference proteome</keyword>
<evidence type="ECO:0008006" key="3">
    <source>
        <dbReference type="Google" id="ProtNLM"/>
    </source>
</evidence>
<organism evidence="1 2">
    <name type="scientific">Amborella trichopoda</name>
    <dbReference type="NCBI Taxonomy" id="13333"/>
    <lineage>
        <taxon>Eukaryota</taxon>
        <taxon>Viridiplantae</taxon>
        <taxon>Streptophyta</taxon>
        <taxon>Embryophyta</taxon>
        <taxon>Tracheophyta</taxon>
        <taxon>Spermatophyta</taxon>
        <taxon>Magnoliopsida</taxon>
        <taxon>Amborellales</taxon>
        <taxon>Amborellaceae</taxon>
        <taxon>Amborella</taxon>
    </lineage>
</organism>
<sequence length="139" mass="15945">MRFKRSVTDFIKSQRECQVDRRHQIATTLSTYSLGCGQEEGTSHERQMLREKSRTLGLGGEDDVVGIEKDVVALLRLFLKEEERCCAVLVVGNRMRDLCQTTLVKKVYNNAGLMGQFDYCVWVYVSQNLFNKKSPSQDD</sequence>